<comment type="caution">
    <text evidence="2">The sequence shown here is derived from an EMBL/GenBank/DDBJ whole genome shotgun (WGS) entry which is preliminary data.</text>
</comment>
<dbReference type="Proteomes" id="UP000499080">
    <property type="component" value="Unassembled WGS sequence"/>
</dbReference>
<dbReference type="AlphaFoldDB" id="A0A4Y1ZYC1"/>
<gene>
    <name evidence="2" type="ORF">AVEN_115403_1</name>
</gene>
<protein>
    <submittedName>
        <fullName evidence="2">Uncharacterized protein</fullName>
    </submittedName>
</protein>
<proteinExistence type="predicted"/>
<evidence type="ECO:0000313" key="2">
    <source>
        <dbReference type="EMBL" id="GBL72491.1"/>
    </source>
</evidence>
<name>A0A4Y1ZYC1_ARAVE</name>
<sequence length="93" mass="10626">MSAQTKSSGYTRFTLVSRRPEICQVNCVCRSFQPLRSQEFSGQVRKLSKSRQPLTPDGTPVVPERPLVELIQRDGRERQRITGKKGVKFDLHP</sequence>
<feature type="region of interest" description="Disordered" evidence="1">
    <location>
        <begin position="43"/>
        <end position="62"/>
    </location>
</feature>
<organism evidence="2 3">
    <name type="scientific">Araneus ventricosus</name>
    <name type="common">Orbweaver spider</name>
    <name type="synonym">Epeira ventricosa</name>
    <dbReference type="NCBI Taxonomy" id="182803"/>
    <lineage>
        <taxon>Eukaryota</taxon>
        <taxon>Metazoa</taxon>
        <taxon>Ecdysozoa</taxon>
        <taxon>Arthropoda</taxon>
        <taxon>Chelicerata</taxon>
        <taxon>Arachnida</taxon>
        <taxon>Araneae</taxon>
        <taxon>Araneomorphae</taxon>
        <taxon>Entelegynae</taxon>
        <taxon>Araneoidea</taxon>
        <taxon>Araneidae</taxon>
        <taxon>Araneus</taxon>
    </lineage>
</organism>
<evidence type="ECO:0000313" key="3">
    <source>
        <dbReference type="Proteomes" id="UP000499080"/>
    </source>
</evidence>
<keyword evidence="3" id="KW-1185">Reference proteome</keyword>
<dbReference type="OrthoDB" id="10531003at2759"/>
<reference evidence="2 3" key="1">
    <citation type="journal article" date="2019" name="Sci. Rep.">
        <title>Orb-weaving spider Araneus ventricosus genome elucidates the spidroin gene catalogue.</title>
        <authorList>
            <person name="Kono N."/>
            <person name="Nakamura H."/>
            <person name="Ohtoshi R."/>
            <person name="Moran D.A.P."/>
            <person name="Shinohara A."/>
            <person name="Yoshida Y."/>
            <person name="Fujiwara M."/>
            <person name="Mori M."/>
            <person name="Tomita M."/>
            <person name="Arakawa K."/>
        </authorList>
    </citation>
    <scope>NUCLEOTIDE SEQUENCE [LARGE SCALE GENOMIC DNA]</scope>
</reference>
<dbReference type="EMBL" id="BGPR01000001">
    <property type="protein sequence ID" value="GBL72491.1"/>
    <property type="molecule type" value="Genomic_DNA"/>
</dbReference>
<evidence type="ECO:0000256" key="1">
    <source>
        <dbReference type="SAM" id="MobiDB-lite"/>
    </source>
</evidence>
<accession>A0A4Y1ZYC1</accession>